<evidence type="ECO:0000313" key="2">
    <source>
        <dbReference type="EMBL" id="QAT17489.1"/>
    </source>
</evidence>
<keyword evidence="1" id="KW-0472">Membrane</keyword>
<organism evidence="2 3">
    <name type="scientific">Velamenicoccus archaeovorus</name>
    <dbReference type="NCBI Taxonomy" id="1930593"/>
    <lineage>
        <taxon>Bacteria</taxon>
        <taxon>Pseudomonadati</taxon>
        <taxon>Candidatus Omnitrophota</taxon>
        <taxon>Candidatus Velamenicoccus</taxon>
    </lineage>
</organism>
<dbReference type="Proteomes" id="UP000287243">
    <property type="component" value="Chromosome"/>
</dbReference>
<proteinExistence type="predicted"/>
<dbReference type="InterPro" id="IPR007462">
    <property type="entry name" value="COV1-like"/>
</dbReference>
<evidence type="ECO:0000256" key="1">
    <source>
        <dbReference type="SAM" id="Phobius"/>
    </source>
</evidence>
<feature type="transmembrane region" description="Helical" evidence="1">
    <location>
        <begin position="12"/>
        <end position="33"/>
    </location>
</feature>
<keyword evidence="1" id="KW-1133">Transmembrane helix</keyword>
<evidence type="ECO:0000313" key="3">
    <source>
        <dbReference type="Proteomes" id="UP000287243"/>
    </source>
</evidence>
<feature type="transmembrane region" description="Helical" evidence="1">
    <location>
        <begin position="53"/>
        <end position="76"/>
    </location>
</feature>
<dbReference type="OrthoDB" id="9780267at2"/>
<dbReference type="AlphaFoldDB" id="A0A410P5N3"/>
<dbReference type="Pfam" id="PF04367">
    <property type="entry name" value="DUF502"/>
    <property type="match status" value="1"/>
</dbReference>
<keyword evidence="1" id="KW-0812">Transmembrane</keyword>
<dbReference type="RefSeq" id="WP_128700323.1">
    <property type="nucleotide sequence ID" value="NZ_CP019384.1"/>
</dbReference>
<name>A0A410P5N3_VELA1</name>
<gene>
    <name evidence="2" type="ORF">BU251_07060</name>
</gene>
<dbReference type="PANTHER" id="PTHR31876">
    <property type="entry name" value="COV-LIKE PROTEIN 1"/>
    <property type="match status" value="1"/>
</dbReference>
<keyword evidence="3" id="KW-1185">Reference proteome</keyword>
<protein>
    <recommendedName>
        <fullName evidence="4">Transporter</fullName>
    </recommendedName>
</protein>
<dbReference type="EMBL" id="CP019384">
    <property type="protein sequence ID" value="QAT17489.1"/>
    <property type="molecule type" value="Genomic_DNA"/>
</dbReference>
<dbReference type="KEGG" id="vai:BU251_07060"/>
<accession>A0A410P5N3</accession>
<sequence length="213" mass="24176">MKPLGKRYFLTGLLIVLPVLATVYLFVSLFLFFDNILGRYISKLTEAYLGFSIPGLGLLVFIILIFLTGLLATNLIGRRLITYFEGLWLKFPLIKNIYPAFKQISKFLFSHKFGEGVQRVALTEWPRKGMYVLCFVTNQSIPYFDAKLGREEYCNVLIPTVPNPVTGFYVIVAKKELIFLDLTVEEAVRLVISGGVLNPRDLLRHEASSEGEL</sequence>
<dbReference type="PANTHER" id="PTHR31876:SF26">
    <property type="entry name" value="PROTEIN LIKE COV 2"/>
    <property type="match status" value="1"/>
</dbReference>
<reference evidence="2 3" key="1">
    <citation type="submission" date="2017-01" db="EMBL/GenBank/DDBJ databases">
        <title>First insights into the biology of 'candidatus Vampirococcus archaeovorus'.</title>
        <authorList>
            <person name="Kizina J."/>
            <person name="Jordan S."/>
            <person name="Stueber K."/>
            <person name="Reinhardt R."/>
            <person name="Harder J."/>
        </authorList>
    </citation>
    <scope>NUCLEOTIDE SEQUENCE [LARGE SCALE GENOMIC DNA]</scope>
    <source>
        <strain evidence="2 3">LiM</strain>
    </source>
</reference>
<evidence type="ECO:0008006" key="4">
    <source>
        <dbReference type="Google" id="ProtNLM"/>
    </source>
</evidence>